<dbReference type="RefSeq" id="XP_012765961.1">
    <property type="nucleotide sequence ID" value="XM_012910507.1"/>
</dbReference>
<reference evidence="5" key="1">
    <citation type="journal article" date="2014" name="Nucleic Acids Res.">
        <title>The evolutionary dynamics of variant antigen genes in Babesia reveal a history of genomic innovation underlying host-parasite interaction.</title>
        <authorList>
            <person name="Jackson A.P."/>
            <person name="Otto T.D."/>
            <person name="Darby A."/>
            <person name="Ramaprasad A."/>
            <person name="Xia D."/>
            <person name="Echaide I.E."/>
            <person name="Farber M."/>
            <person name="Gahlot S."/>
            <person name="Gamble J."/>
            <person name="Gupta D."/>
            <person name="Gupta Y."/>
            <person name="Jackson L."/>
            <person name="Malandrin L."/>
            <person name="Malas T.B."/>
            <person name="Moussa E."/>
            <person name="Nair M."/>
            <person name="Reid A.J."/>
            <person name="Sanders M."/>
            <person name="Sharma J."/>
            <person name="Tracey A."/>
            <person name="Quail M.A."/>
            <person name="Weir W."/>
            <person name="Wastling J.M."/>
            <person name="Hall N."/>
            <person name="Willadsen P."/>
            <person name="Lingelbach K."/>
            <person name="Shiels B."/>
            <person name="Tait A."/>
            <person name="Berriman M."/>
            <person name="Allred D.R."/>
            <person name="Pain A."/>
        </authorList>
    </citation>
    <scope>NUCLEOTIDE SEQUENCE [LARGE SCALE GENOMIC DNA]</scope>
    <source>
        <strain evidence="5">Bond</strain>
    </source>
</reference>
<dbReference type="SUPFAM" id="SSF57802">
    <property type="entry name" value="Rubredoxin-like"/>
    <property type="match status" value="1"/>
</dbReference>
<dbReference type="AlphaFoldDB" id="A0A061D7T5"/>
<keyword evidence="5" id="KW-1185">Reference proteome</keyword>
<gene>
    <name evidence="4" type="ORF">BBBOND_0101040</name>
</gene>
<sequence>MLHSPFVGGEIEQIIRVATNRAFRETAKAIFVTRQPSFGTWRKAESPHFRAYAREEWSYPQITHMTPNMAYRIVASLSRPVRPTFAVARSDFLRNNARGYVHFSRTQTHDFELPIDTMPKDIDALMKTDPKMMDYFGSYWYWRIRGESTLMDADSLPKKSYKQLAVDLGMQVVNEPSEHMLGLLELYEYLKTSPFVGPFGTIKNPVLVPSVLTERVVGCTGGAGEHEHVPLWFRCREGFLYRCGECDQIFMLVRVLYSLPDGEDPFPVDPDIDDVFNKDVLAKGHLKWNSGEYLRWPVGNATYKQLFLQGKWGNPVPEITASKDADADPNRLSEFRPQ</sequence>
<dbReference type="PANTHER" id="PTHR10122:SF0">
    <property type="entry name" value="CYTOCHROME C OXIDASE SUBUNIT 5B, ISOFORM A-RELATED"/>
    <property type="match status" value="1"/>
</dbReference>
<dbReference type="GO" id="GO:0046872">
    <property type="term" value="F:metal ion binding"/>
    <property type="evidence" value="ECO:0007669"/>
    <property type="project" value="UniProtKB-KW"/>
</dbReference>
<dbReference type="PANTHER" id="PTHR10122">
    <property type="entry name" value="CYTOCHROME C OXIDASE SUBUNIT 5B, MITOCHONDRIAL"/>
    <property type="match status" value="1"/>
</dbReference>
<dbReference type="GO" id="GO:0005740">
    <property type="term" value="C:mitochondrial envelope"/>
    <property type="evidence" value="ECO:0007669"/>
    <property type="project" value="InterPro"/>
</dbReference>
<dbReference type="VEuPathDB" id="PiroplasmaDB:BBBOND_0101040"/>
<dbReference type="Gene3D" id="2.60.11.10">
    <property type="entry name" value="Cytochrome c oxidase, subunit Vb"/>
    <property type="match status" value="1"/>
</dbReference>
<dbReference type="EMBL" id="LK391707">
    <property type="protein sequence ID" value="CDR93775.1"/>
    <property type="molecule type" value="Genomic_DNA"/>
</dbReference>
<evidence type="ECO:0000313" key="5">
    <source>
        <dbReference type="Proteomes" id="UP000033188"/>
    </source>
</evidence>
<dbReference type="Pfam" id="PF01215">
    <property type="entry name" value="COX5B"/>
    <property type="match status" value="1"/>
</dbReference>
<dbReference type="STRING" id="5866.A0A061D7T5"/>
<protein>
    <submittedName>
        <fullName evidence="4">Cytochrome c oxidase subunit Vb, putative</fullName>
    </submittedName>
</protein>
<dbReference type="InterPro" id="IPR036972">
    <property type="entry name" value="Cyt_c_oxidase_su5b_sf"/>
</dbReference>
<proteinExistence type="predicted"/>
<evidence type="ECO:0000313" key="4">
    <source>
        <dbReference type="EMBL" id="CDR93775.1"/>
    </source>
</evidence>
<dbReference type="InterPro" id="IPR002124">
    <property type="entry name" value="Cyt_c_oxidase_su5b"/>
</dbReference>
<keyword evidence="1" id="KW-0479">Metal-binding</keyword>
<feature type="region of interest" description="Disordered" evidence="3">
    <location>
        <begin position="319"/>
        <end position="338"/>
    </location>
</feature>
<organism evidence="4 5">
    <name type="scientific">Babesia bigemina</name>
    <dbReference type="NCBI Taxonomy" id="5866"/>
    <lineage>
        <taxon>Eukaryota</taxon>
        <taxon>Sar</taxon>
        <taxon>Alveolata</taxon>
        <taxon>Apicomplexa</taxon>
        <taxon>Aconoidasida</taxon>
        <taxon>Piroplasmida</taxon>
        <taxon>Babesiidae</taxon>
        <taxon>Babesia</taxon>
    </lineage>
</organism>
<name>A0A061D7T5_BABBI</name>
<evidence type="ECO:0000256" key="2">
    <source>
        <dbReference type="ARBA" id="ARBA00022833"/>
    </source>
</evidence>
<dbReference type="GO" id="GO:0006123">
    <property type="term" value="P:mitochondrial electron transport, cytochrome c to oxygen"/>
    <property type="evidence" value="ECO:0007669"/>
    <property type="project" value="InterPro"/>
</dbReference>
<dbReference type="Proteomes" id="UP000033188">
    <property type="component" value="Chromosome 1"/>
</dbReference>
<keyword evidence="2" id="KW-0862">Zinc</keyword>
<accession>A0A061D7T5</accession>
<feature type="compositionally biased region" description="Basic and acidic residues" evidence="3">
    <location>
        <begin position="321"/>
        <end position="338"/>
    </location>
</feature>
<dbReference type="GO" id="GO:0045277">
    <property type="term" value="C:respiratory chain complex IV"/>
    <property type="evidence" value="ECO:0007669"/>
    <property type="project" value="InterPro"/>
</dbReference>
<dbReference type="GeneID" id="24562316"/>
<evidence type="ECO:0000256" key="3">
    <source>
        <dbReference type="SAM" id="MobiDB-lite"/>
    </source>
</evidence>
<evidence type="ECO:0000256" key="1">
    <source>
        <dbReference type="ARBA" id="ARBA00022723"/>
    </source>
</evidence>
<dbReference type="PROSITE" id="PS51359">
    <property type="entry name" value="COX5B_2"/>
    <property type="match status" value="1"/>
</dbReference>
<dbReference type="OrthoDB" id="10249250at2759"/>
<dbReference type="KEGG" id="bbig:BBBOND_0101040"/>